<keyword evidence="3" id="KW-0238">DNA-binding</keyword>
<dbReference type="PROSITE" id="PS50931">
    <property type="entry name" value="HTH_LYSR"/>
    <property type="match status" value="1"/>
</dbReference>
<evidence type="ECO:0000256" key="2">
    <source>
        <dbReference type="ARBA" id="ARBA00023015"/>
    </source>
</evidence>
<accession>A0A844HQE4</accession>
<evidence type="ECO:0000259" key="5">
    <source>
        <dbReference type="PROSITE" id="PS50931"/>
    </source>
</evidence>
<dbReference type="AlphaFoldDB" id="A0A844HQE4"/>
<evidence type="ECO:0000256" key="1">
    <source>
        <dbReference type="ARBA" id="ARBA00009437"/>
    </source>
</evidence>
<dbReference type="FunFam" id="1.10.10.10:FF:000001">
    <property type="entry name" value="LysR family transcriptional regulator"/>
    <property type="match status" value="1"/>
</dbReference>
<dbReference type="InterPro" id="IPR036388">
    <property type="entry name" value="WH-like_DNA-bd_sf"/>
</dbReference>
<dbReference type="Pfam" id="PF03466">
    <property type="entry name" value="LysR_substrate"/>
    <property type="match status" value="1"/>
</dbReference>
<dbReference type="PRINTS" id="PR00039">
    <property type="entry name" value="HTHLYSR"/>
</dbReference>
<keyword evidence="2" id="KW-0805">Transcription regulation</keyword>
<dbReference type="Gene3D" id="3.40.190.10">
    <property type="entry name" value="Periplasmic binding protein-like II"/>
    <property type="match status" value="2"/>
</dbReference>
<keyword evidence="4" id="KW-0804">Transcription</keyword>
<keyword evidence="7" id="KW-1185">Reference proteome</keyword>
<dbReference type="InterPro" id="IPR036390">
    <property type="entry name" value="WH_DNA-bd_sf"/>
</dbReference>
<evidence type="ECO:0000313" key="7">
    <source>
        <dbReference type="Proteomes" id="UP000449846"/>
    </source>
</evidence>
<sequence>MRRSKTLPPLESLRVFHEVARQSGFRKAGDALLISQSAVSHHIRKLEDMLGRPLFRRHSKSISLTDAGQEMLEATQAGFDLIAEAAARLRQSDETAPLRISLLPSFATNWLLPRIDGFRTRHSDIEVQLDPTLALADLANGEADLAIRYGSRPLVPHCRKLFAEELCPAVSADYPARMSIRAPSDVLAYPLLDSQGSHDWRIWLEANGLDPSKGQFMQLRDYNVVLEAIASGLGIGMARKRLVSGQIASGRIQPCFERGVTTDQASHWLIARGDQVQHPATKIFIKWLIAECADTD</sequence>
<dbReference type="Proteomes" id="UP000449846">
    <property type="component" value="Unassembled WGS sequence"/>
</dbReference>
<dbReference type="GO" id="GO:0043565">
    <property type="term" value="F:sequence-specific DNA binding"/>
    <property type="evidence" value="ECO:0007669"/>
    <property type="project" value="TreeGrafter"/>
</dbReference>
<feature type="domain" description="HTH lysR-type" evidence="5">
    <location>
        <begin position="8"/>
        <end position="65"/>
    </location>
</feature>
<dbReference type="OrthoDB" id="9804958at2"/>
<dbReference type="GO" id="GO:0003700">
    <property type="term" value="F:DNA-binding transcription factor activity"/>
    <property type="evidence" value="ECO:0007669"/>
    <property type="project" value="InterPro"/>
</dbReference>
<evidence type="ECO:0000313" key="6">
    <source>
        <dbReference type="EMBL" id="MTH62066.1"/>
    </source>
</evidence>
<dbReference type="Gene3D" id="1.10.10.10">
    <property type="entry name" value="Winged helix-like DNA-binding domain superfamily/Winged helix DNA-binding domain"/>
    <property type="match status" value="1"/>
</dbReference>
<gene>
    <name evidence="6" type="ORF">GL300_22980</name>
</gene>
<dbReference type="InterPro" id="IPR058163">
    <property type="entry name" value="LysR-type_TF_proteobact-type"/>
</dbReference>
<dbReference type="Pfam" id="PF00126">
    <property type="entry name" value="HTH_1"/>
    <property type="match status" value="1"/>
</dbReference>
<comment type="caution">
    <text evidence="6">The sequence shown here is derived from an EMBL/GenBank/DDBJ whole genome shotgun (WGS) entry which is preliminary data.</text>
</comment>
<dbReference type="PANTHER" id="PTHR30537:SF74">
    <property type="entry name" value="HTH-TYPE TRANSCRIPTIONAL REGULATOR TRPI"/>
    <property type="match status" value="1"/>
</dbReference>
<organism evidence="6 7">
    <name type="scientific">Paracoccus litorisediminis</name>
    <dbReference type="NCBI Taxonomy" id="2006130"/>
    <lineage>
        <taxon>Bacteria</taxon>
        <taxon>Pseudomonadati</taxon>
        <taxon>Pseudomonadota</taxon>
        <taxon>Alphaproteobacteria</taxon>
        <taxon>Rhodobacterales</taxon>
        <taxon>Paracoccaceae</taxon>
        <taxon>Paracoccus</taxon>
    </lineage>
</organism>
<dbReference type="InterPro" id="IPR000847">
    <property type="entry name" value="LysR_HTH_N"/>
</dbReference>
<dbReference type="GO" id="GO:0006351">
    <property type="term" value="P:DNA-templated transcription"/>
    <property type="evidence" value="ECO:0007669"/>
    <property type="project" value="TreeGrafter"/>
</dbReference>
<dbReference type="SUPFAM" id="SSF46785">
    <property type="entry name" value="Winged helix' DNA-binding domain"/>
    <property type="match status" value="1"/>
</dbReference>
<dbReference type="EMBL" id="WMIG01000025">
    <property type="protein sequence ID" value="MTH62066.1"/>
    <property type="molecule type" value="Genomic_DNA"/>
</dbReference>
<dbReference type="SUPFAM" id="SSF53850">
    <property type="entry name" value="Periplasmic binding protein-like II"/>
    <property type="match status" value="1"/>
</dbReference>
<proteinExistence type="inferred from homology"/>
<dbReference type="PANTHER" id="PTHR30537">
    <property type="entry name" value="HTH-TYPE TRANSCRIPTIONAL REGULATOR"/>
    <property type="match status" value="1"/>
</dbReference>
<dbReference type="CDD" id="cd08432">
    <property type="entry name" value="PBP2_GcdR_TrpI_HvrB_AmpR_like"/>
    <property type="match status" value="1"/>
</dbReference>
<protein>
    <submittedName>
        <fullName evidence="6">LysR family transcriptional regulator</fullName>
    </submittedName>
</protein>
<name>A0A844HQE4_9RHOB</name>
<dbReference type="InterPro" id="IPR005119">
    <property type="entry name" value="LysR_subst-bd"/>
</dbReference>
<dbReference type="RefSeq" id="WP_155042017.1">
    <property type="nucleotide sequence ID" value="NZ_JBHGCD010000022.1"/>
</dbReference>
<reference evidence="6 7" key="1">
    <citation type="submission" date="2019-11" db="EMBL/GenBank/DDBJ databases">
        <authorList>
            <person name="Dong K."/>
        </authorList>
    </citation>
    <scope>NUCLEOTIDE SEQUENCE [LARGE SCALE GENOMIC DNA]</scope>
    <source>
        <strain evidence="6 7">NBRC 112902</strain>
    </source>
</reference>
<evidence type="ECO:0000256" key="3">
    <source>
        <dbReference type="ARBA" id="ARBA00023125"/>
    </source>
</evidence>
<comment type="similarity">
    <text evidence="1">Belongs to the LysR transcriptional regulatory family.</text>
</comment>
<evidence type="ECO:0000256" key="4">
    <source>
        <dbReference type="ARBA" id="ARBA00023163"/>
    </source>
</evidence>